<evidence type="ECO:0000259" key="3">
    <source>
        <dbReference type="PROSITE" id="PS50011"/>
    </source>
</evidence>
<dbReference type="SMART" id="SM00220">
    <property type="entry name" value="S_TKc"/>
    <property type="match status" value="1"/>
</dbReference>
<dbReference type="AlphaFoldDB" id="A0A8J6CJT3"/>
<feature type="region of interest" description="Disordered" evidence="2">
    <location>
        <begin position="357"/>
        <end position="395"/>
    </location>
</feature>
<evidence type="ECO:0000313" key="5">
    <source>
        <dbReference type="Proteomes" id="UP000751190"/>
    </source>
</evidence>
<protein>
    <recommendedName>
        <fullName evidence="1">non-specific serine/threonine protein kinase</fullName>
        <ecNumber evidence="1">2.7.11.1</ecNumber>
    </recommendedName>
</protein>
<dbReference type="PROSITE" id="PS50011">
    <property type="entry name" value="PROTEIN_KINASE_DOM"/>
    <property type="match status" value="1"/>
</dbReference>
<dbReference type="CDD" id="cd14016">
    <property type="entry name" value="STKc_CK1"/>
    <property type="match status" value="1"/>
</dbReference>
<dbReference type="EC" id="2.7.11.1" evidence="1"/>
<dbReference type="SUPFAM" id="SSF56112">
    <property type="entry name" value="Protein kinase-like (PK-like)"/>
    <property type="match status" value="1"/>
</dbReference>
<dbReference type="Proteomes" id="UP000751190">
    <property type="component" value="Unassembled WGS sequence"/>
</dbReference>
<sequence>MALRCGDTWEVGTRVAGGSFGDVYIGRNLLTGEHAAVKLEKARSGNSTSWHQEVKMYRCVTPHPGVPALLWSGLASDGRRGIALELLGPSLDDLFNALQRTISIPTLCAVAVALIERVAWLHSRGIVHRDVKPQNFLCGRIALDDGEGSAWRPHVAFSPSADDVFVVDFGLAKAFNTRSGHVQFKRHQGRAGTARYASINTHKGHVQSRRDDLEAIGYMLVFLHKGRLPWQGVKASSRRQKHKKICAAKSATPLVQLCEGMPPAFALYIEYARKLGFAEQPDYDRCKSLFEAVLHESPCVRPDWADLDPTSFACVQALAASREQGGAAAQGEVEGGADALRAHAHVTQHAQSEHCAPAPVGAKQPHGAMPASAKGGASESRRARPEAPVDIPASITPPPAVDAVAVCTVVKRKIDAGRSFSPRRTRSSHVRQRVAAS</sequence>
<organism evidence="4 5">
    <name type="scientific">Diacronema lutheri</name>
    <name type="common">Unicellular marine alga</name>
    <name type="synonym">Monochrysis lutheri</name>
    <dbReference type="NCBI Taxonomy" id="2081491"/>
    <lineage>
        <taxon>Eukaryota</taxon>
        <taxon>Haptista</taxon>
        <taxon>Haptophyta</taxon>
        <taxon>Pavlovophyceae</taxon>
        <taxon>Pavlovales</taxon>
        <taxon>Pavlovaceae</taxon>
        <taxon>Diacronema</taxon>
    </lineage>
</organism>
<dbReference type="Gene3D" id="1.10.510.10">
    <property type="entry name" value="Transferase(Phosphotransferase) domain 1"/>
    <property type="match status" value="1"/>
</dbReference>
<dbReference type="InterPro" id="IPR008271">
    <property type="entry name" value="Ser/Thr_kinase_AS"/>
</dbReference>
<gene>
    <name evidence="4" type="ORF">KFE25_008724</name>
</gene>
<name>A0A8J6CJT3_DIALT</name>
<dbReference type="PROSITE" id="PS00108">
    <property type="entry name" value="PROTEIN_KINASE_ST"/>
    <property type="match status" value="1"/>
</dbReference>
<dbReference type="InterPro" id="IPR000719">
    <property type="entry name" value="Prot_kinase_dom"/>
</dbReference>
<dbReference type="InterPro" id="IPR050235">
    <property type="entry name" value="CK1_Ser-Thr_kinase"/>
</dbReference>
<evidence type="ECO:0000313" key="4">
    <source>
        <dbReference type="EMBL" id="KAG8470303.1"/>
    </source>
</evidence>
<accession>A0A8J6CJT3</accession>
<dbReference type="Pfam" id="PF00069">
    <property type="entry name" value="Pkinase"/>
    <property type="match status" value="1"/>
</dbReference>
<proteinExistence type="predicted"/>
<reference evidence="4" key="1">
    <citation type="submission" date="2021-05" db="EMBL/GenBank/DDBJ databases">
        <title>The genome of the haptophyte Pavlova lutheri (Diacronema luteri, Pavlovales) - a model for lipid biosynthesis in eukaryotic algae.</title>
        <authorList>
            <person name="Hulatt C.J."/>
            <person name="Posewitz M.C."/>
        </authorList>
    </citation>
    <scope>NUCLEOTIDE SEQUENCE</scope>
    <source>
        <strain evidence="4">NIVA-4/92</strain>
    </source>
</reference>
<evidence type="ECO:0000256" key="1">
    <source>
        <dbReference type="ARBA" id="ARBA00012513"/>
    </source>
</evidence>
<dbReference type="EMBL" id="JAGTXO010000001">
    <property type="protein sequence ID" value="KAG8470303.1"/>
    <property type="molecule type" value="Genomic_DNA"/>
</dbReference>
<feature type="compositionally biased region" description="Basic residues" evidence="2">
    <location>
        <begin position="421"/>
        <end position="437"/>
    </location>
</feature>
<comment type="caution">
    <text evidence="4">The sequence shown here is derived from an EMBL/GenBank/DDBJ whole genome shotgun (WGS) entry which is preliminary data.</text>
</comment>
<dbReference type="GO" id="GO:0005524">
    <property type="term" value="F:ATP binding"/>
    <property type="evidence" value="ECO:0007669"/>
    <property type="project" value="InterPro"/>
</dbReference>
<dbReference type="OrthoDB" id="3258886at2759"/>
<dbReference type="PANTHER" id="PTHR11909">
    <property type="entry name" value="CASEIN KINASE-RELATED"/>
    <property type="match status" value="1"/>
</dbReference>
<keyword evidence="5" id="KW-1185">Reference proteome</keyword>
<feature type="domain" description="Protein kinase" evidence="3">
    <location>
        <begin position="9"/>
        <end position="313"/>
    </location>
</feature>
<feature type="region of interest" description="Disordered" evidence="2">
    <location>
        <begin position="415"/>
        <end position="437"/>
    </location>
</feature>
<dbReference type="GO" id="GO:0004674">
    <property type="term" value="F:protein serine/threonine kinase activity"/>
    <property type="evidence" value="ECO:0007669"/>
    <property type="project" value="UniProtKB-EC"/>
</dbReference>
<evidence type="ECO:0000256" key="2">
    <source>
        <dbReference type="SAM" id="MobiDB-lite"/>
    </source>
</evidence>
<dbReference type="InterPro" id="IPR011009">
    <property type="entry name" value="Kinase-like_dom_sf"/>
</dbReference>